<dbReference type="GO" id="GO:0003723">
    <property type="term" value="F:RNA binding"/>
    <property type="evidence" value="ECO:0007669"/>
    <property type="project" value="InterPro"/>
</dbReference>
<keyword evidence="4" id="KW-1185">Reference proteome</keyword>
<dbReference type="Pfam" id="PF20431">
    <property type="entry name" value="E_motif"/>
    <property type="match status" value="1"/>
</dbReference>
<proteinExistence type="predicted"/>
<dbReference type="Pfam" id="PF13812">
    <property type="entry name" value="PPR_3"/>
    <property type="match status" value="1"/>
</dbReference>
<keyword evidence="1" id="KW-0677">Repeat</keyword>
<feature type="repeat" description="PPR" evidence="2">
    <location>
        <begin position="278"/>
        <end position="312"/>
    </location>
</feature>
<reference evidence="3 4" key="1">
    <citation type="journal article" date="2022" name="Nat. Genet.">
        <title>Improved pea reference genome and pan-genome highlight genomic features and evolutionary characteristics.</title>
        <authorList>
            <person name="Yang T."/>
            <person name="Liu R."/>
            <person name="Luo Y."/>
            <person name="Hu S."/>
            <person name="Wang D."/>
            <person name="Wang C."/>
            <person name="Pandey M.K."/>
            <person name="Ge S."/>
            <person name="Xu Q."/>
            <person name="Li N."/>
            <person name="Li G."/>
            <person name="Huang Y."/>
            <person name="Saxena R.K."/>
            <person name="Ji Y."/>
            <person name="Li M."/>
            <person name="Yan X."/>
            <person name="He Y."/>
            <person name="Liu Y."/>
            <person name="Wang X."/>
            <person name="Xiang C."/>
            <person name="Varshney R.K."/>
            <person name="Ding H."/>
            <person name="Gao S."/>
            <person name="Zong X."/>
        </authorList>
    </citation>
    <scope>NUCLEOTIDE SEQUENCE [LARGE SCALE GENOMIC DNA]</scope>
    <source>
        <strain evidence="3 4">cv. Zhongwan 6</strain>
    </source>
</reference>
<dbReference type="InterPro" id="IPR046960">
    <property type="entry name" value="PPR_At4g14850-like_plant"/>
</dbReference>
<evidence type="ECO:0000256" key="2">
    <source>
        <dbReference type="PROSITE-ProRule" id="PRU00708"/>
    </source>
</evidence>
<dbReference type="Gramene" id="Psat05G0162200-T1">
    <property type="protein sequence ID" value="KAI5404530.1"/>
    <property type="gene ID" value="KIW84_051622"/>
</dbReference>
<name>A0A9D4WPL6_PEA</name>
<comment type="caution">
    <text evidence="3">The sequence shown here is derived from an EMBL/GenBank/DDBJ whole genome shotgun (WGS) entry which is preliminary data.</text>
</comment>
<dbReference type="Gene3D" id="1.25.40.10">
    <property type="entry name" value="Tetratricopeptide repeat domain"/>
    <property type="match status" value="2"/>
</dbReference>
<dbReference type="Proteomes" id="UP001058974">
    <property type="component" value="Chromosome 5"/>
</dbReference>
<dbReference type="FunFam" id="1.25.40.10:FF:000090">
    <property type="entry name" value="Pentatricopeptide repeat-containing protein, chloroplastic"/>
    <property type="match status" value="1"/>
</dbReference>
<dbReference type="PANTHER" id="PTHR47926">
    <property type="entry name" value="PENTATRICOPEPTIDE REPEAT-CONTAINING PROTEIN"/>
    <property type="match status" value="1"/>
</dbReference>
<protein>
    <recommendedName>
        <fullName evidence="5">Pentatricopeptide repeat-containing protein</fullName>
    </recommendedName>
</protein>
<dbReference type="AlphaFoldDB" id="A0A9D4WPL6"/>
<evidence type="ECO:0008006" key="5">
    <source>
        <dbReference type="Google" id="ProtNLM"/>
    </source>
</evidence>
<feature type="non-terminal residue" evidence="3">
    <location>
        <position position="1"/>
    </location>
</feature>
<organism evidence="3 4">
    <name type="scientific">Pisum sativum</name>
    <name type="common">Garden pea</name>
    <name type="synonym">Lathyrus oleraceus</name>
    <dbReference type="NCBI Taxonomy" id="3888"/>
    <lineage>
        <taxon>Eukaryota</taxon>
        <taxon>Viridiplantae</taxon>
        <taxon>Streptophyta</taxon>
        <taxon>Embryophyta</taxon>
        <taxon>Tracheophyta</taxon>
        <taxon>Spermatophyta</taxon>
        <taxon>Magnoliopsida</taxon>
        <taxon>eudicotyledons</taxon>
        <taxon>Gunneridae</taxon>
        <taxon>Pentapetalae</taxon>
        <taxon>rosids</taxon>
        <taxon>fabids</taxon>
        <taxon>Fabales</taxon>
        <taxon>Fabaceae</taxon>
        <taxon>Papilionoideae</taxon>
        <taxon>50 kb inversion clade</taxon>
        <taxon>NPAAA clade</taxon>
        <taxon>Hologalegina</taxon>
        <taxon>IRL clade</taxon>
        <taxon>Fabeae</taxon>
        <taxon>Lathyrus</taxon>
    </lineage>
</organism>
<dbReference type="Pfam" id="PF13041">
    <property type="entry name" value="PPR_2"/>
    <property type="match status" value="1"/>
</dbReference>
<sequence length="510" mass="57074">LKCISLLNSLPKQTSTNNNIKQIHAQLITNNLNSPKLFAKLINHYSSTSPNPNFLNSIFYYFHTPHLFLFNTLVKCTPLNHSIHLFQTHFSKQLIHFDHHTFNFILGASARSPSYSTLKLGTQLHSLIIKQGFGSNVLVPTTLIHFYANNRDVKSARKVFDEMSDRTVVTWNAMITGYCSVKDGNGKSAVDGLCLFKKMLMVGASEVRPNDRTVVCLLSAASQSGMMEIGVCLHGFAVKLLCKVEDDVFIGTGLVDMYSKCGCLESALYVFWRMKLRNVLTWTAMTTGLAIHGRGEKALEILYKMGDDGVRPNETTFTSLLSACCHAGLVEEGLRLFRDMEPKFGVVPRIQHYGCVVDLLGRNGNLNEAYDFIMAMPISPDTVIWRSLLSACKIHGDVVMGDKVGRFLLKFKEKSYEDLAHKSEDYVALSNVYASAERWNDVEVLRKKMKTRGLTRPSSPCVLSGRNIESLNDDTSWTGPSICQRLRSLTASFTLGHHFSFLRVYILLGG</sequence>
<dbReference type="InterPro" id="IPR046848">
    <property type="entry name" value="E_motif"/>
</dbReference>
<dbReference type="PROSITE" id="PS51375">
    <property type="entry name" value="PPR"/>
    <property type="match status" value="2"/>
</dbReference>
<dbReference type="InterPro" id="IPR011990">
    <property type="entry name" value="TPR-like_helical_dom_sf"/>
</dbReference>
<accession>A0A9D4WPL6</accession>
<evidence type="ECO:0000256" key="1">
    <source>
        <dbReference type="ARBA" id="ARBA00022737"/>
    </source>
</evidence>
<dbReference type="PANTHER" id="PTHR47926:SF537">
    <property type="entry name" value="PENTACOTRIPEPTIDE-REPEAT REGION OF PRORP DOMAIN-CONTAINING PROTEIN"/>
    <property type="match status" value="1"/>
</dbReference>
<dbReference type="Pfam" id="PF01535">
    <property type="entry name" value="PPR"/>
    <property type="match status" value="1"/>
</dbReference>
<evidence type="ECO:0000313" key="4">
    <source>
        <dbReference type="Proteomes" id="UP001058974"/>
    </source>
</evidence>
<feature type="repeat" description="PPR" evidence="2">
    <location>
        <begin position="313"/>
        <end position="348"/>
    </location>
</feature>
<dbReference type="NCBIfam" id="TIGR00756">
    <property type="entry name" value="PPR"/>
    <property type="match status" value="3"/>
</dbReference>
<evidence type="ECO:0000313" key="3">
    <source>
        <dbReference type="EMBL" id="KAI5404530.1"/>
    </source>
</evidence>
<dbReference type="EMBL" id="JAMSHJ010000005">
    <property type="protein sequence ID" value="KAI5404530.1"/>
    <property type="molecule type" value="Genomic_DNA"/>
</dbReference>
<dbReference type="GO" id="GO:0009451">
    <property type="term" value="P:RNA modification"/>
    <property type="evidence" value="ECO:0007669"/>
    <property type="project" value="InterPro"/>
</dbReference>
<dbReference type="InterPro" id="IPR002885">
    <property type="entry name" value="PPR_rpt"/>
</dbReference>
<gene>
    <name evidence="3" type="ORF">KIW84_051622</name>
</gene>